<reference evidence="2 3" key="1">
    <citation type="submission" date="2010-12" db="EMBL/GenBank/DDBJ databases">
        <authorList>
            <person name="Muzny D."/>
            <person name="Qin X."/>
            <person name="Deng J."/>
            <person name="Jiang H."/>
            <person name="Liu Y."/>
            <person name="Qu J."/>
            <person name="Song X.-Z."/>
            <person name="Zhang L."/>
            <person name="Thornton R."/>
            <person name="Coyle M."/>
            <person name="Francisco L."/>
            <person name="Jackson L."/>
            <person name="Javaid M."/>
            <person name="Korchina V."/>
            <person name="Kovar C."/>
            <person name="Mata R."/>
            <person name="Mathew T."/>
            <person name="Ngo R."/>
            <person name="Nguyen L."/>
            <person name="Nguyen N."/>
            <person name="Okwuonu G."/>
            <person name="Ongeri F."/>
            <person name="Pham C."/>
            <person name="Simmons D."/>
            <person name="Wilczek-Boney K."/>
            <person name="Hale W."/>
            <person name="Jakkamsetti A."/>
            <person name="Pham P."/>
            <person name="Ruth R."/>
            <person name="San Lucas F."/>
            <person name="Warren J."/>
            <person name="Zhang J."/>
            <person name="Zhao Z."/>
            <person name="Zhou C."/>
            <person name="Zhu D."/>
            <person name="Lee S."/>
            <person name="Bess C."/>
            <person name="Blankenburg K."/>
            <person name="Forbes L."/>
            <person name="Fu Q."/>
            <person name="Gubbala S."/>
            <person name="Hirani K."/>
            <person name="Jayaseelan J.C."/>
            <person name="Lara F."/>
            <person name="Munidasa M."/>
            <person name="Palculict T."/>
            <person name="Patil S."/>
            <person name="Pu L.-L."/>
            <person name="Saada N."/>
            <person name="Tang L."/>
            <person name="Weissenberger G."/>
            <person name="Zhu Y."/>
            <person name="Hemphill L."/>
            <person name="Shang Y."/>
            <person name="Youmans B."/>
            <person name="Ayvaz T."/>
            <person name="Ross M."/>
            <person name="Santibanez J."/>
            <person name="Aqrawi P."/>
            <person name="Gross S."/>
            <person name="Joshi V."/>
            <person name="Fowler G."/>
            <person name="Nazareth L."/>
            <person name="Reid J."/>
            <person name="Worley K."/>
            <person name="Petrosino J."/>
            <person name="Highlander S."/>
            <person name="Gibbs R."/>
        </authorList>
    </citation>
    <scope>NUCLEOTIDE SEQUENCE [LARGE SCALE GENOMIC DNA]</scope>
    <source>
        <strain evidence="2 3">ATCC 700780</strain>
    </source>
</reference>
<keyword evidence="1" id="KW-0472">Membrane</keyword>
<evidence type="ECO:0000313" key="2">
    <source>
        <dbReference type="EMBL" id="EFX40217.1"/>
    </source>
</evidence>
<dbReference type="HOGENOM" id="CLU_3141296_0_0_9"/>
<protein>
    <submittedName>
        <fullName evidence="2">Uncharacterized protein</fullName>
    </submittedName>
</protein>
<evidence type="ECO:0000313" key="3">
    <source>
        <dbReference type="Proteomes" id="UP000010304"/>
    </source>
</evidence>
<proteinExistence type="predicted"/>
<name>E8KCC8_9STRE</name>
<dbReference type="Proteomes" id="UP000010304">
    <property type="component" value="Unassembled WGS sequence"/>
</dbReference>
<evidence type="ECO:0000256" key="1">
    <source>
        <dbReference type="SAM" id="Phobius"/>
    </source>
</evidence>
<organism evidence="2 3">
    <name type="scientific">Streptococcus peroris ATCC 700780</name>
    <dbReference type="NCBI Taxonomy" id="888746"/>
    <lineage>
        <taxon>Bacteria</taxon>
        <taxon>Bacillati</taxon>
        <taxon>Bacillota</taxon>
        <taxon>Bacilli</taxon>
        <taxon>Lactobacillales</taxon>
        <taxon>Streptococcaceae</taxon>
        <taxon>Streptococcus</taxon>
    </lineage>
</organism>
<comment type="caution">
    <text evidence="2">The sequence shown here is derived from an EMBL/GenBank/DDBJ whole genome shotgun (WGS) entry which is preliminary data.</text>
</comment>
<gene>
    <name evidence="2" type="ORF">HMPREF9180_1133</name>
</gene>
<sequence length="49" mass="5835">MDDGRETSVQSYIFLILICYFFEHYLLNIHQSIPDIISKILQSFPEEIN</sequence>
<feature type="transmembrane region" description="Helical" evidence="1">
    <location>
        <begin position="12"/>
        <end position="29"/>
    </location>
</feature>
<accession>E8KCC8</accession>
<keyword evidence="1" id="KW-0812">Transmembrane</keyword>
<keyword evidence="1" id="KW-1133">Transmembrane helix</keyword>
<dbReference type="AlphaFoldDB" id="E8KCC8"/>
<keyword evidence="3" id="KW-1185">Reference proteome</keyword>
<dbReference type="EMBL" id="AEVF01000012">
    <property type="protein sequence ID" value="EFX40217.1"/>
    <property type="molecule type" value="Genomic_DNA"/>
</dbReference>